<protein>
    <submittedName>
        <fullName evidence="2">Uncharacterized protein</fullName>
    </submittedName>
</protein>
<keyword evidence="3" id="KW-1185">Reference proteome</keyword>
<dbReference type="RefSeq" id="WP_254158202.1">
    <property type="nucleotide sequence ID" value="NZ_CP100355.1"/>
</dbReference>
<dbReference type="AlphaFoldDB" id="A0A9E7NB26"/>
<feature type="region of interest" description="Disordered" evidence="1">
    <location>
        <begin position="18"/>
        <end position="75"/>
    </location>
</feature>
<dbReference type="KEGG" id="sawl:NGM29_18230"/>
<reference evidence="2" key="1">
    <citation type="submission" date="2022-06" db="EMBL/GenBank/DDBJ databases">
        <title>Diverse halophilic archaea isolated from saline environments.</title>
        <authorList>
            <person name="Cui H.-L."/>
        </authorList>
    </citation>
    <scope>NUCLEOTIDE SEQUENCE</scope>
    <source>
        <strain evidence="2">WLHS1</strain>
    </source>
</reference>
<dbReference type="Proteomes" id="UP001056855">
    <property type="component" value="Chromosome"/>
</dbReference>
<evidence type="ECO:0000256" key="1">
    <source>
        <dbReference type="SAM" id="MobiDB-lite"/>
    </source>
</evidence>
<organism evidence="2 3">
    <name type="scientific">Natronosalvus rutilus</name>
    <dbReference type="NCBI Taxonomy" id="2953753"/>
    <lineage>
        <taxon>Archaea</taxon>
        <taxon>Methanobacteriati</taxon>
        <taxon>Methanobacteriota</taxon>
        <taxon>Stenosarchaea group</taxon>
        <taxon>Halobacteria</taxon>
        <taxon>Halobacteriales</taxon>
        <taxon>Natrialbaceae</taxon>
        <taxon>Natronosalvus</taxon>
    </lineage>
</organism>
<accession>A0A9E7NB26</accession>
<feature type="compositionally biased region" description="Basic and acidic residues" evidence="1">
    <location>
        <begin position="53"/>
        <end position="70"/>
    </location>
</feature>
<dbReference type="EMBL" id="CP100355">
    <property type="protein sequence ID" value="UTF53678.1"/>
    <property type="molecule type" value="Genomic_DNA"/>
</dbReference>
<dbReference type="PROSITE" id="PS51257">
    <property type="entry name" value="PROKAR_LIPOPROTEIN"/>
    <property type="match status" value="1"/>
</dbReference>
<evidence type="ECO:0000313" key="2">
    <source>
        <dbReference type="EMBL" id="UTF53678.1"/>
    </source>
</evidence>
<feature type="compositionally biased region" description="Basic and acidic residues" evidence="1">
    <location>
        <begin position="23"/>
        <end position="35"/>
    </location>
</feature>
<gene>
    <name evidence="2" type="ORF">NGM29_18230</name>
</gene>
<sequence length="233" mass="24771">MNRRAILAALGATTAAAAGCLADEARPSNVDDRNGAENGGNGGNDEIDGGGGDESRVLEAFDGEPTRPECDIDPETVEVEYGDDREEHETAETIPYPVMPEGFDEEAVIDYLIAFDEAYLTHNLLCARSGSDRILRIGHSVRERETFDWHEGATTVFLLRAAGATAGVSDDGAVWESDIGFSAVVYVIDSGGVARVDYLDAGAALDPDEREATAPDPLEDGILVATFEGKVTF</sequence>
<proteinExistence type="predicted"/>
<evidence type="ECO:0000313" key="3">
    <source>
        <dbReference type="Proteomes" id="UP001056855"/>
    </source>
</evidence>
<dbReference type="GeneID" id="73292026"/>
<name>A0A9E7NB26_9EURY</name>